<dbReference type="Proteomes" id="UP000821845">
    <property type="component" value="Chromosome 11"/>
</dbReference>
<proteinExistence type="predicted"/>
<sequence length="526" mass="58254">MAFVNGSGLGMRAARRPARLAGPNEASALANDPFGLDLRLRPLIGPRPVAPASSISGDNFATRFSVQYSPYSTARNMPAGNNVRPPAWRHILLPSYPKYSYGEHNRTAQRSPEEVGAFRNANEITVMGSGVPKPLLSLEEASFPEPITKVIEGINTGSSPTPLQAQCWPVALKGRDFVAVDRTESKGKSLAYLVPAVVHVQHQPPVVRGGGPTVLVLTATREQAQQLHIAVRQLTEGSGIRTMYLVSGDPKQPQLKQLEDGADICVATPGRLKVFMEMCKVNLRGCTLLAIDELDSLLTMGFGKELTIITRNVRPDRQTLVGLAWGTNESREFAEKLTKDSVKVSVGMAPQEHEYRRVEHVIIFCEEAEKENKLVELLKDILTEHSDRAVVFVDRKQTVEELPLALCRQGLQAVGTHGQIIEQEHKWAMDALQRSEASILVATDVTTRPLVLDNVHYVVSYDYPIHPNDYARRFGYAARSNGAGRKYTFLLSNDRAHARELLWFLRENKLSVPPQLRDLANKAPRK</sequence>
<evidence type="ECO:0000313" key="2">
    <source>
        <dbReference type="Proteomes" id="UP000821845"/>
    </source>
</evidence>
<gene>
    <name evidence="1" type="ORF">HPB50_014466</name>
</gene>
<accession>A0ACB7T6Y6</accession>
<keyword evidence="2" id="KW-1185">Reference proteome</keyword>
<comment type="caution">
    <text evidence="1">The sequence shown here is derived from an EMBL/GenBank/DDBJ whole genome shotgun (WGS) entry which is preliminary data.</text>
</comment>
<organism evidence="1 2">
    <name type="scientific">Hyalomma asiaticum</name>
    <name type="common">Tick</name>
    <dbReference type="NCBI Taxonomy" id="266040"/>
    <lineage>
        <taxon>Eukaryota</taxon>
        <taxon>Metazoa</taxon>
        <taxon>Ecdysozoa</taxon>
        <taxon>Arthropoda</taxon>
        <taxon>Chelicerata</taxon>
        <taxon>Arachnida</taxon>
        <taxon>Acari</taxon>
        <taxon>Parasitiformes</taxon>
        <taxon>Ixodida</taxon>
        <taxon>Ixodoidea</taxon>
        <taxon>Ixodidae</taxon>
        <taxon>Hyalomminae</taxon>
        <taxon>Hyalomma</taxon>
    </lineage>
</organism>
<reference evidence="1" key="1">
    <citation type="submission" date="2020-05" db="EMBL/GenBank/DDBJ databases">
        <title>Large-scale comparative analyses of tick genomes elucidate their genetic diversity and vector capacities.</title>
        <authorList>
            <person name="Jia N."/>
            <person name="Wang J."/>
            <person name="Shi W."/>
            <person name="Du L."/>
            <person name="Sun Y."/>
            <person name="Zhan W."/>
            <person name="Jiang J."/>
            <person name="Wang Q."/>
            <person name="Zhang B."/>
            <person name="Ji P."/>
            <person name="Sakyi L.B."/>
            <person name="Cui X."/>
            <person name="Yuan T."/>
            <person name="Jiang B."/>
            <person name="Yang W."/>
            <person name="Lam T.T.-Y."/>
            <person name="Chang Q."/>
            <person name="Ding S."/>
            <person name="Wang X."/>
            <person name="Zhu J."/>
            <person name="Ruan X."/>
            <person name="Zhao L."/>
            <person name="Wei J."/>
            <person name="Que T."/>
            <person name="Du C."/>
            <person name="Cheng J."/>
            <person name="Dai P."/>
            <person name="Han X."/>
            <person name="Huang E."/>
            <person name="Gao Y."/>
            <person name="Liu J."/>
            <person name="Shao H."/>
            <person name="Ye R."/>
            <person name="Li L."/>
            <person name="Wei W."/>
            <person name="Wang X."/>
            <person name="Wang C."/>
            <person name="Yang T."/>
            <person name="Huo Q."/>
            <person name="Li W."/>
            <person name="Guo W."/>
            <person name="Chen H."/>
            <person name="Zhou L."/>
            <person name="Ni X."/>
            <person name="Tian J."/>
            <person name="Zhou Y."/>
            <person name="Sheng Y."/>
            <person name="Liu T."/>
            <person name="Pan Y."/>
            <person name="Xia L."/>
            <person name="Li J."/>
            <person name="Zhao F."/>
            <person name="Cao W."/>
        </authorList>
    </citation>
    <scope>NUCLEOTIDE SEQUENCE</scope>
    <source>
        <strain evidence="1">Hyas-2018</strain>
    </source>
</reference>
<dbReference type="EMBL" id="CM023491">
    <property type="protein sequence ID" value="KAH6941167.1"/>
    <property type="molecule type" value="Genomic_DNA"/>
</dbReference>
<name>A0ACB7T6Y6_HYAAI</name>
<evidence type="ECO:0000313" key="1">
    <source>
        <dbReference type="EMBL" id="KAH6941167.1"/>
    </source>
</evidence>
<protein>
    <submittedName>
        <fullName evidence="1">Uncharacterized protein</fullName>
    </submittedName>
</protein>